<reference evidence="2" key="1">
    <citation type="submission" date="2019-05" db="EMBL/GenBank/DDBJ databases">
        <title>Methanoculleus sp. FWC-SCC1, a methanogenic archaeon isolated from deep marine cold seep.</title>
        <authorList>
            <person name="Chen Y.-W."/>
            <person name="Chen S.-C."/>
            <person name="Teng N.-H."/>
            <person name="Lai M.-C."/>
        </authorList>
    </citation>
    <scope>NUCLEOTIDE SEQUENCE</scope>
    <source>
        <strain evidence="2">FWC-SCC1</strain>
    </source>
</reference>
<evidence type="ECO:0000256" key="1">
    <source>
        <dbReference type="SAM" id="Phobius"/>
    </source>
</evidence>
<evidence type="ECO:0000313" key="3">
    <source>
        <dbReference type="Proteomes" id="UP001168338"/>
    </source>
</evidence>
<accession>A0ABT8MAE7</accession>
<keyword evidence="1" id="KW-1133">Transmembrane helix</keyword>
<proteinExistence type="predicted"/>
<keyword evidence="3" id="KW-1185">Reference proteome</keyword>
<feature type="transmembrane region" description="Helical" evidence="1">
    <location>
        <begin position="41"/>
        <end position="66"/>
    </location>
</feature>
<evidence type="ECO:0000313" key="2">
    <source>
        <dbReference type="EMBL" id="MDN7024856.1"/>
    </source>
</evidence>
<name>A0ABT8MAE7_9EURY</name>
<organism evidence="2 3">
    <name type="scientific">Methanoculleus frigidifontis</name>
    <dbReference type="NCBI Taxonomy" id="2584085"/>
    <lineage>
        <taxon>Archaea</taxon>
        <taxon>Methanobacteriati</taxon>
        <taxon>Methanobacteriota</taxon>
        <taxon>Stenosarchaea group</taxon>
        <taxon>Methanomicrobia</taxon>
        <taxon>Methanomicrobiales</taxon>
        <taxon>Methanomicrobiaceae</taxon>
        <taxon>Methanoculleus</taxon>
    </lineage>
</organism>
<keyword evidence="1" id="KW-0472">Membrane</keyword>
<keyword evidence="1" id="KW-0812">Transmembrane</keyword>
<evidence type="ECO:0008006" key="4">
    <source>
        <dbReference type="Google" id="ProtNLM"/>
    </source>
</evidence>
<dbReference type="EMBL" id="VCYH01000005">
    <property type="protein sequence ID" value="MDN7024856.1"/>
    <property type="molecule type" value="Genomic_DNA"/>
</dbReference>
<protein>
    <recommendedName>
        <fullName evidence="4">TM2 domain-containing protein</fullName>
    </recommendedName>
</protein>
<comment type="caution">
    <text evidence="2">The sequence shown here is derived from an EMBL/GenBank/DDBJ whole genome shotgun (WGS) entry which is preliminary data.</text>
</comment>
<sequence length="121" mass="12730">MAAAEVSRKEGRKNPAMAAGLSLLFNGLGQAYNGQFGKGVLVLLGSLLGLFVLIVPGVVVWLWGGYDAYRTAKGMNEGTVPYRATSMLTIIVFVIVWAVVIFGFSAAAAMMLVAMGLQGMV</sequence>
<gene>
    <name evidence="2" type="ORF">FGU65_08145</name>
</gene>
<dbReference type="Proteomes" id="UP001168338">
    <property type="component" value="Unassembled WGS sequence"/>
</dbReference>
<feature type="transmembrane region" description="Helical" evidence="1">
    <location>
        <begin position="87"/>
        <end position="115"/>
    </location>
</feature>